<dbReference type="KEGG" id="xcl:G4Z02_02055"/>
<dbReference type="PANTHER" id="PTHR36111">
    <property type="entry name" value="INNER MEMBRANE PROTEIN-RELATED"/>
    <property type="match status" value="1"/>
</dbReference>
<feature type="transmembrane region" description="Helical" evidence="1">
    <location>
        <begin position="32"/>
        <end position="49"/>
    </location>
</feature>
<reference evidence="2 3" key="1">
    <citation type="submission" date="2020-02" db="EMBL/GenBank/DDBJ databases">
        <authorList>
            <person name="Zheng R.K."/>
            <person name="Sun C.M."/>
        </authorList>
    </citation>
    <scope>NUCLEOTIDE SEQUENCE [LARGE SCALE GENOMIC DNA]</scope>
    <source>
        <strain evidence="3">zrk13</strain>
    </source>
</reference>
<keyword evidence="1" id="KW-1133">Transmembrane helix</keyword>
<dbReference type="PANTHER" id="PTHR36111:SF2">
    <property type="entry name" value="INNER MEMBRANE PROTEIN"/>
    <property type="match status" value="1"/>
</dbReference>
<organism evidence="2 3">
    <name type="scientific">Candidatus Xianfuyuplasma coldseepsis</name>
    <dbReference type="NCBI Taxonomy" id="2782163"/>
    <lineage>
        <taxon>Bacteria</taxon>
        <taxon>Bacillati</taxon>
        <taxon>Mycoplasmatota</taxon>
        <taxon>Mollicutes</taxon>
        <taxon>Candidatus Izemoplasmatales</taxon>
        <taxon>Candidatus Izemoplasmataceae</taxon>
        <taxon>Candidatus Xianfuyuplasma</taxon>
    </lineage>
</organism>
<keyword evidence="3" id="KW-1185">Reference proteome</keyword>
<dbReference type="Proteomes" id="UP000514720">
    <property type="component" value="Chromosome"/>
</dbReference>
<sequence>MLAVLVNVAAIVIGGLIGLLLKKGIPNHVKRVIMQGIGLSVIVIGMMGAMQTNNVLLLVISLAIGGTIGALIQIEKRLDDLGTKIEDKFSREEGSFAKGFVTASLIYCVGAMAILGSIQAGVHQDYSTLFVKSILDGVTAIIFTATLGYGVIFSAIPVLIYQGAIVLLGIQLEPLLINELTTEMDAVGNVIIMGIGITLLDIKKIHVGDLLPAIFIPVVYFLILPYVQDVIQWIF</sequence>
<keyword evidence="1" id="KW-0812">Transmembrane</keyword>
<name>A0A7L7KP73_9MOLU</name>
<dbReference type="PRINTS" id="PR00173">
    <property type="entry name" value="EDTRNSPORT"/>
</dbReference>
<evidence type="ECO:0000313" key="3">
    <source>
        <dbReference type="Proteomes" id="UP000514720"/>
    </source>
</evidence>
<feature type="transmembrane region" description="Helical" evidence="1">
    <location>
        <begin position="95"/>
        <end position="118"/>
    </location>
</feature>
<gene>
    <name evidence="2" type="ORF">G4Z02_02055</name>
</gene>
<evidence type="ECO:0000256" key="1">
    <source>
        <dbReference type="SAM" id="Phobius"/>
    </source>
</evidence>
<protein>
    <submittedName>
        <fullName evidence="2">DUF554 domain-containing protein</fullName>
    </submittedName>
</protein>
<feature type="transmembrane region" description="Helical" evidence="1">
    <location>
        <begin position="138"/>
        <end position="161"/>
    </location>
</feature>
<feature type="transmembrane region" description="Helical" evidence="1">
    <location>
        <begin position="210"/>
        <end position="227"/>
    </location>
</feature>
<accession>A0A7L7KP73</accession>
<feature type="transmembrane region" description="Helical" evidence="1">
    <location>
        <begin position="55"/>
        <end position="74"/>
    </location>
</feature>
<dbReference type="EMBL" id="CP048914">
    <property type="protein sequence ID" value="QMS84581.1"/>
    <property type="molecule type" value="Genomic_DNA"/>
</dbReference>
<evidence type="ECO:0000313" key="2">
    <source>
        <dbReference type="EMBL" id="QMS84581.1"/>
    </source>
</evidence>
<dbReference type="InterPro" id="IPR007563">
    <property type="entry name" value="DUF554"/>
</dbReference>
<dbReference type="RefSeq" id="WP_258878197.1">
    <property type="nucleotide sequence ID" value="NZ_CP048914.1"/>
</dbReference>
<feature type="transmembrane region" description="Helical" evidence="1">
    <location>
        <begin position="6"/>
        <end position="25"/>
    </location>
</feature>
<dbReference type="Pfam" id="PF04474">
    <property type="entry name" value="DUF554"/>
    <property type="match status" value="1"/>
</dbReference>
<dbReference type="AlphaFoldDB" id="A0A7L7KP73"/>
<proteinExistence type="predicted"/>
<keyword evidence="1" id="KW-0472">Membrane</keyword>